<dbReference type="PROSITE" id="PS50119">
    <property type="entry name" value="ZF_BBOX"/>
    <property type="match status" value="2"/>
</dbReference>
<keyword evidence="7" id="KW-0804">Transcription</keyword>
<evidence type="ECO:0000256" key="3">
    <source>
        <dbReference type="ARBA" id="ARBA00022737"/>
    </source>
</evidence>
<keyword evidence="3" id="KW-0677">Repeat</keyword>
<keyword evidence="13" id="KW-1185">Reference proteome</keyword>
<evidence type="ECO:0000313" key="13">
    <source>
        <dbReference type="Proteomes" id="UP000235145"/>
    </source>
</evidence>
<feature type="compositionally biased region" description="Polar residues" evidence="10">
    <location>
        <begin position="294"/>
        <end position="303"/>
    </location>
</feature>
<evidence type="ECO:0000256" key="4">
    <source>
        <dbReference type="ARBA" id="ARBA00022771"/>
    </source>
</evidence>
<evidence type="ECO:0000256" key="9">
    <source>
        <dbReference type="PROSITE-ProRule" id="PRU00024"/>
    </source>
</evidence>
<keyword evidence="5" id="KW-0862">Zinc</keyword>
<dbReference type="PANTHER" id="PTHR31832:SF52">
    <property type="entry name" value="B-BOX ZINC FINGER PROTEIN 21"/>
    <property type="match status" value="1"/>
</dbReference>
<dbReference type="GO" id="GO:1905157">
    <property type="term" value="P:positive regulation of photosynthesis"/>
    <property type="evidence" value="ECO:0007669"/>
    <property type="project" value="EnsemblPlants"/>
</dbReference>
<dbReference type="Gene3D" id="3.30.160.60">
    <property type="entry name" value="Classic Zinc Finger"/>
    <property type="match status" value="1"/>
</dbReference>
<dbReference type="Proteomes" id="UP000235145">
    <property type="component" value="Unassembled WGS sequence"/>
</dbReference>
<name>A0A9R1VD38_LACSA</name>
<reference evidence="12 13" key="1">
    <citation type="journal article" date="2017" name="Nat. Commun.">
        <title>Genome assembly with in vitro proximity ligation data and whole-genome triplication in lettuce.</title>
        <authorList>
            <person name="Reyes-Chin-Wo S."/>
            <person name="Wang Z."/>
            <person name="Yang X."/>
            <person name="Kozik A."/>
            <person name="Arikit S."/>
            <person name="Song C."/>
            <person name="Xia L."/>
            <person name="Froenicke L."/>
            <person name="Lavelle D.O."/>
            <person name="Truco M.J."/>
            <person name="Xia R."/>
            <person name="Zhu S."/>
            <person name="Xu C."/>
            <person name="Xu H."/>
            <person name="Xu X."/>
            <person name="Cox K."/>
            <person name="Korf I."/>
            <person name="Meyers B.C."/>
            <person name="Michelmore R.W."/>
        </authorList>
    </citation>
    <scope>NUCLEOTIDE SEQUENCE [LARGE SCALE GENOMIC DNA]</scope>
    <source>
        <strain evidence="13">cv. Salinas</strain>
        <tissue evidence="12">Seedlings</tissue>
    </source>
</reference>
<proteinExistence type="predicted"/>
<dbReference type="AlphaFoldDB" id="A0A9R1VD38"/>
<evidence type="ECO:0000256" key="6">
    <source>
        <dbReference type="ARBA" id="ARBA00023015"/>
    </source>
</evidence>
<dbReference type="GO" id="GO:0008270">
    <property type="term" value="F:zinc ion binding"/>
    <property type="evidence" value="ECO:0007669"/>
    <property type="project" value="UniProtKB-KW"/>
</dbReference>
<dbReference type="GO" id="GO:0009641">
    <property type="term" value="P:shade avoidance"/>
    <property type="evidence" value="ECO:0007669"/>
    <property type="project" value="EnsemblPlants"/>
</dbReference>
<evidence type="ECO:0000256" key="1">
    <source>
        <dbReference type="ARBA" id="ARBA00004123"/>
    </source>
</evidence>
<dbReference type="PANTHER" id="PTHR31832">
    <property type="entry name" value="B-BOX ZINC FINGER PROTEIN 22"/>
    <property type="match status" value="1"/>
</dbReference>
<evidence type="ECO:0000256" key="7">
    <source>
        <dbReference type="ARBA" id="ARBA00023163"/>
    </source>
</evidence>
<organism evidence="12 13">
    <name type="scientific">Lactuca sativa</name>
    <name type="common">Garden lettuce</name>
    <dbReference type="NCBI Taxonomy" id="4236"/>
    <lineage>
        <taxon>Eukaryota</taxon>
        <taxon>Viridiplantae</taxon>
        <taxon>Streptophyta</taxon>
        <taxon>Embryophyta</taxon>
        <taxon>Tracheophyta</taxon>
        <taxon>Spermatophyta</taxon>
        <taxon>Magnoliopsida</taxon>
        <taxon>eudicotyledons</taxon>
        <taxon>Gunneridae</taxon>
        <taxon>Pentapetalae</taxon>
        <taxon>asterids</taxon>
        <taxon>campanulids</taxon>
        <taxon>Asterales</taxon>
        <taxon>Asteraceae</taxon>
        <taxon>Cichorioideae</taxon>
        <taxon>Cichorieae</taxon>
        <taxon>Lactucinae</taxon>
        <taxon>Lactuca</taxon>
    </lineage>
</organism>
<dbReference type="GO" id="GO:0009640">
    <property type="term" value="P:photomorphogenesis"/>
    <property type="evidence" value="ECO:0000318"/>
    <property type="project" value="GO_Central"/>
</dbReference>
<dbReference type="SMART" id="SM00336">
    <property type="entry name" value="BBOX"/>
    <property type="match status" value="2"/>
</dbReference>
<gene>
    <name evidence="12" type="ORF">LSAT_V11C500238180</name>
</gene>
<evidence type="ECO:0000259" key="11">
    <source>
        <dbReference type="PROSITE" id="PS50119"/>
    </source>
</evidence>
<comment type="subcellular location">
    <subcellularLocation>
        <location evidence="1">Nucleus</location>
    </subcellularLocation>
</comment>
<evidence type="ECO:0000256" key="8">
    <source>
        <dbReference type="ARBA" id="ARBA00023242"/>
    </source>
</evidence>
<feature type="domain" description="B box-type" evidence="11">
    <location>
        <begin position="1"/>
        <end position="47"/>
    </location>
</feature>
<keyword evidence="4 9" id="KW-0863">Zinc-finger</keyword>
<protein>
    <recommendedName>
        <fullName evidence="11">B box-type domain-containing protein</fullName>
    </recommendedName>
</protein>
<dbReference type="EMBL" id="NBSK02000005">
    <property type="protein sequence ID" value="KAJ0202863.1"/>
    <property type="molecule type" value="Genomic_DNA"/>
</dbReference>
<keyword evidence="6" id="KW-0805">Transcription regulation</keyword>
<dbReference type="InterPro" id="IPR049808">
    <property type="entry name" value="CONSTANS-like_Bbox1"/>
</dbReference>
<feature type="domain" description="B box-type" evidence="11">
    <location>
        <begin position="53"/>
        <end position="100"/>
    </location>
</feature>
<dbReference type="Gramene" id="rna-gnl|WGS:NBSK|LSAT_5X26000_mrna">
    <property type="protein sequence ID" value="cds-PLY75326.1"/>
    <property type="gene ID" value="gene-LSAT_5X26000"/>
</dbReference>
<dbReference type="CDD" id="cd19821">
    <property type="entry name" value="Bbox1_BBX-like"/>
    <property type="match status" value="2"/>
</dbReference>
<evidence type="ECO:0000256" key="2">
    <source>
        <dbReference type="ARBA" id="ARBA00022723"/>
    </source>
</evidence>
<evidence type="ECO:0000256" key="10">
    <source>
        <dbReference type="SAM" id="MobiDB-lite"/>
    </source>
</evidence>
<dbReference type="FunFam" id="3.30.160.60:FF:000856">
    <property type="entry name" value="B-box zinc finger protein 21"/>
    <property type="match status" value="1"/>
</dbReference>
<keyword evidence="2" id="KW-0479">Metal-binding</keyword>
<dbReference type="GO" id="GO:0005634">
    <property type="term" value="C:nucleus"/>
    <property type="evidence" value="ECO:0000318"/>
    <property type="project" value="GO_Central"/>
</dbReference>
<keyword evidence="8" id="KW-0539">Nucleus</keyword>
<dbReference type="GO" id="GO:0006355">
    <property type="term" value="P:regulation of DNA-templated transcription"/>
    <property type="evidence" value="ECO:0000318"/>
    <property type="project" value="GO_Central"/>
</dbReference>
<dbReference type="GO" id="GO:0010117">
    <property type="term" value="P:photoprotection"/>
    <property type="evidence" value="ECO:0007669"/>
    <property type="project" value="EnsemblPlants"/>
</dbReference>
<evidence type="ECO:0000256" key="5">
    <source>
        <dbReference type="ARBA" id="ARBA00022833"/>
    </source>
</evidence>
<evidence type="ECO:0000313" key="12">
    <source>
        <dbReference type="EMBL" id="KAJ0202863.1"/>
    </source>
</evidence>
<dbReference type="Pfam" id="PF00643">
    <property type="entry name" value="zf-B_box"/>
    <property type="match status" value="2"/>
</dbReference>
<dbReference type="InterPro" id="IPR051979">
    <property type="entry name" value="B-box_zinc_finger"/>
</dbReference>
<sequence>MKIQCDVCNENEASVYCSADEAALCAACDHRVHHANKLAGKHPRFSLLHPSPKDSPLCDICQEKKAFLFCQQDRAILCKDCDVAIHKVNQHTQNHNRFLLTGVKLSPTASLYSSSTPPAVIPTTKNGVVPDQLPEPLPSPIMNQTTFKTPNCHHESNGSGNGSTTSSISEYLIEMLPGWHVEDFLDAPSNFSKVVDNDPSLMWGGDLLEGSLNSGFSPESMGMWVPQAPPPAAPPPPPPQSRYAHLGQRFEPSSMMGFGDQTINGSSLIFAPNSYINHNKITNSTKSTRKRTPDNGNCFTVPQISPPTTTSKRSRTLWH</sequence>
<comment type="caution">
    <text evidence="12">The sequence shown here is derived from an EMBL/GenBank/DDBJ whole genome shotgun (WGS) entry which is preliminary data.</text>
</comment>
<dbReference type="GO" id="GO:0000976">
    <property type="term" value="F:transcription cis-regulatory region binding"/>
    <property type="evidence" value="ECO:0007669"/>
    <property type="project" value="EnsemblPlants"/>
</dbReference>
<feature type="region of interest" description="Disordered" evidence="10">
    <location>
        <begin position="280"/>
        <end position="319"/>
    </location>
</feature>
<dbReference type="InterPro" id="IPR000315">
    <property type="entry name" value="Znf_B-box"/>
</dbReference>
<accession>A0A9R1VD38</accession>